<sequence length="261" mass="29449">MKIKILYEDSNILVIDKPSGIAVHGDGRSKPTHNAFSIADAGREKNITDWVLKNYPKTKNVGESMGDVIRPGIVHRLDRETSGVLILAKNQKAHEFLKKQFSASALELKTKSGLADRQNRINKTYIAIVAGWVKNDHGFINKPIGRSPTDFRRRLAGRGAQGKMREAITEYKVIKRFVASAQKFTYLEIKPKTGRTHQIRVHMKFLNHPVACDSLYNPKGACPKGLKRLALHAKSIEFLNLKDKLVKVESSLPIEFKKMLR</sequence>
<dbReference type="GO" id="GO:0003723">
    <property type="term" value="F:RNA binding"/>
    <property type="evidence" value="ECO:0007669"/>
    <property type="project" value="InterPro"/>
</dbReference>
<comment type="similarity">
    <text evidence="1">Belongs to the pseudouridine synthase RluA family.</text>
</comment>
<comment type="caution">
    <text evidence="4">The sequence shown here is derived from an EMBL/GenBank/DDBJ whole genome shotgun (WGS) entry which is preliminary data.</text>
</comment>
<dbReference type="GO" id="GO:0009982">
    <property type="term" value="F:pseudouridine synthase activity"/>
    <property type="evidence" value="ECO:0007669"/>
    <property type="project" value="InterPro"/>
</dbReference>
<evidence type="ECO:0000256" key="1">
    <source>
        <dbReference type="ARBA" id="ARBA00010876"/>
    </source>
</evidence>
<evidence type="ECO:0000259" key="3">
    <source>
        <dbReference type="Pfam" id="PF00849"/>
    </source>
</evidence>
<dbReference type="PANTHER" id="PTHR21600:SF44">
    <property type="entry name" value="RIBOSOMAL LARGE SUBUNIT PSEUDOURIDINE SYNTHASE D"/>
    <property type="match status" value="1"/>
</dbReference>
<reference evidence="4 5" key="1">
    <citation type="journal article" date="2016" name="Nat. Commun.">
        <title>Thousands of microbial genomes shed light on interconnected biogeochemical processes in an aquifer system.</title>
        <authorList>
            <person name="Anantharaman K."/>
            <person name="Brown C.T."/>
            <person name="Hug L.A."/>
            <person name="Sharon I."/>
            <person name="Castelle C.J."/>
            <person name="Probst A.J."/>
            <person name="Thomas B.C."/>
            <person name="Singh A."/>
            <person name="Wilkins M.J."/>
            <person name="Karaoz U."/>
            <person name="Brodie E.L."/>
            <person name="Williams K.H."/>
            <person name="Hubbard S.S."/>
            <person name="Banfield J.F."/>
        </authorList>
    </citation>
    <scope>NUCLEOTIDE SEQUENCE [LARGE SCALE GENOMIC DNA]</scope>
</reference>
<dbReference type="Proteomes" id="UP000177052">
    <property type="component" value="Unassembled WGS sequence"/>
</dbReference>
<accession>A0A1F6WBH7</accession>
<feature type="domain" description="Pseudouridine synthase RsuA/RluA-like" evidence="3">
    <location>
        <begin position="11"/>
        <end position="203"/>
    </location>
</feature>
<evidence type="ECO:0000313" key="4">
    <source>
        <dbReference type="EMBL" id="OGI79267.1"/>
    </source>
</evidence>
<dbReference type="InterPro" id="IPR006224">
    <property type="entry name" value="PsdUridine_synth_RluA-like_CS"/>
</dbReference>
<dbReference type="InterPro" id="IPR050188">
    <property type="entry name" value="RluA_PseudoU_synthase"/>
</dbReference>
<dbReference type="InterPro" id="IPR020103">
    <property type="entry name" value="PsdUridine_synth_cat_dom_sf"/>
</dbReference>
<evidence type="ECO:0000313" key="5">
    <source>
        <dbReference type="Proteomes" id="UP000177052"/>
    </source>
</evidence>
<dbReference type="CDD" id="cd02869">
    <property type="entry name" value="PseudoU_synth_RluA_like"/>
    <property type="match status" value="1"/>
</dbReference>
<keyword evidence="2" id="KW-0413">Isomerase</keyword>
<dbReference type="InterPro" id="IPR006145">
    <property type="entry name" value="PsdUridine_synth_RsuA/RluA"/>
</dbReference>
<name>A0A1F6WBH7_9BACT</name>
<dbReference type="GO" id="GO:0000455">
    <property type="term" value="P:enzyme-directed rRNA pseudouridine synthesis"/>
    <property type="evidence" value="ECO:0007669"/>
    <property type="project" value="TreeGrafter"/>
</dbReference>
<protein>
    <recommendedName>
        <fullName evidence="3">Pseudouridine synthase RsuA/RluA-like domain-containing protein</fullName>
    </recommendedName>
</protein>
<dbReference type="PANTHER" id="PTHR21600">
    <property type="entry name" value="MITOCHONDRIAL RNA PSEUDOURIDINE SYNTHASE"/>
    <property type="match status" value="1"/>
</dbReference>
<proteinExistence type="inferred from homology"/>
<dbReference type="Pfam" id="PF00849">
    <property type="entry name" value="PseudoU_synth_2"/>
    <property type="match status" value="1"/>
</dbReference>
<dbReference type="PROSITE" id="PS01129">
    <property type="entry name" value="PSI_RLU"/>
    <property type="match status" value="1"/>
</dbReference>
<dbReference type="SUPFAM" id="SSF55120">
    <property type="entry name" value="Pseudouridine synthase"/>
    <property type="match status" value="1"/>
</dbReference>
<dbReference type="EMBL" id="MFUJ01000018">
    <property type="protein sequence ID" value="OGI79267.1"/>
    <property type="molecule type" value="Genomic_DNA"/>
</dbReference>
<dbReference type="Gene3D" id="3.30.2350.10">
    <property type="entry name" value="Pseudouridine synthase"/>
    <property type="match status" value="1"/>
</dbReference>
<gene>
    <name evidence="4" type="ORF">A3F19_00930</name>
</gene>
<dbReference type="GO" id="GO:0140098">
    <property type="term" value="F:catalytic activity, acting on RNA"/>
    <property type="evidence" value="ECO:0007669"/>
    <property type="project" value="UniProtKB-ARBA"/>
</dbReference>
<dbReference type="AlphaFoldDB" id="A0A1F6WBH7"/>
<evidence type="ECO:0000256" key="2">
    <source>
        <dbReference type="ARBA" id="ARBA00023235"/>
    </source>
</evidence>
<organism evidence="4 5">
    <name type="scientific">Candidatus Nomurabacteria bacterium RIFCSPHIGHO2_12_FULL_37_29</name>
    <dbReference type="NCBI Taxonomy" id="1801759"/>
    <lineage>
        <taxon>Bacteria</taxon>
        <taxon>Candidatus Nomuraibacteriota</taxon>
    </lineage>
</organism>